<proteinExistence type="predicted"/>
<dbReference type="AlphaFoldDB" id="A0A235B942"/>
<evidence type="ECO:0008006" key="4">
    <source>
        <dbReference type="Google" id="ProtNLM"/>
    </source>
</evidence>
<sequence length="197" mass="22161">MKQDTLLFALLQSLYGLQEHAQLASAYEYHDAARKFSSYDLLKYWIAAAIGRWKGFRHSEKQLPTCTGLPSVDHSTLAKKAREVPFEMMQEILHTVIQRTSRNVRRTFSLPFPIEALDSTTITVGKGRLLWAHFRGNQAGVKLHVRVNTADQSLLQVETSPVRAHDSSRGPHPVTTAPSCDGSRSGIHEQRTVRRDG</sequence>
<evidence type="ECO:0000313" key="3">
    <source>
        <dbReference type="Proteomes" id="UP000215459"/>
    </source>
</evidence>
<name>A0A235B942_9BACL</name>
<protein>
    <recommendedName>
        <fullName evidence="4">Transposase DDE domain-containing protein</fullName>
    </recommendedName>
</protein>
<dbReference type="Proteomes" id="UP000215459">
    <property type="component" value="Unassembled WGS sequence"/>
</dbReference>
<gene>
    <name evidence="2" type="ORF">CHM34_03085</name>
</gene>
<evidence type="ECO:0000256" key="1">
    <source>
        <dbReference type="SAM" id="MobiDB-lite"/>
    </source>
</evidence>
<accession>A0A235B942</accession>
<reference evidence="2 3" key="1">
    <citation type="submission" date="2017-07" db="EMBL/GenBank/DDBJ databases">
        <title>The genome sequence of Paludifilum halophilum highlights mechanisms for microbial adaptation to high salt environemnts.</title>
        <authorList>
            <person name="Belbahri L."/>
        </authorList>
    </citation>
    <scope>NUCLEOTIDE SEQUENCE [LARGE SCALE GENOMIC DNA]</scope>
    <source>
        <strain evidence="2 3">DSM 102817</strain>
    </source>
</reference>
<organism evidence="2 3">
    <name type="scientific">Paludifilum halophilum</name>
    <dbReference type="NCBI Taxonomy" id="1642702"/>
    <lineage>
        <taxon>Bacteria</taxon>
        <taxon>Bacillati</taxon>
        <taxon>Bacillota</taxon>
        <taxon>Bacilli</taxon>
        <taxon>Bacillales</taxon>
        <taxon>Thermoactinomycetaceae</taxon>
        <taxon>Paludifilum</taxon>
    </lineage>
</organism>
<evidence type="ECO:0000313" key="2">
    <source>
        <dbReference type="EMBL" id="OYD08796.1"/>
    </source>
</evidence>
<keyword evidence="3" id="KW-1185">Reference proteome</keyword>
<feature type="region of interest" description="Disordered" evidence="1">
    <location>
        <begin position="158"/>
        <end position="197"/>
    </location>
</feature>
<dbReference type="RefSeq" id="WP_094263144.1">
    <property type="nucleotide sequence ID" value="NZ_NOWF01000002.1"/>
</dbReference>
<comment type="caution">
    <text evidence="2">The sequence shown here is derived from an EMBL/GenBank/DDBJ whole genome shotgun (WGS) entry which is preliminary data.</text>
</comment>
<feature type="compositionally biased region" description="Basic and acidic residues" evidence="1">
    <location>
        <begin position="186"/>
        <end position="197"/>
    </location>
</feature>
<dbReference type="EMBL" id="NOWF01000002">
    <property type="protein sequence ID" value="OYD08796.1"/>
    <property type="molecule type" value="Genomic_DNA"/>
</dbReference>